<dbReference type="Proteomes" id="UP000232638">
    <property type="component" value="Chromosome"/>
</dbReference>
<dbReference type="InterPro" id="IPR027417">
    <property type="entry name" value="P-loop_NTPase"/>
</dbReference>
<dbReference type="CDD" id="cd01131">
    <property type="entry name" value="PilT"/>
    <property type="match status" value="1"/>
</dbReference>
<proteinExistence type="inferred from homology"/>
<dbReference type="InterPro" id="IPR001482">
    <property type="entry name" value="T2SS/T4SS_dom"/>
</dbReference>
<dbReference type="Gene3D" id="3.30.450.90">
    <property type="match status" value="1"/>
</dbReference>
<accession>A0A2K8UBY8</accession>
<dbReference type="RefSeq" id="WP_216644597.1">
    <property type="nucleotide sequence ID" value="NZ_CP020370.1"/>
</dbReference>
<comment type="similarity">
    <text evidence="1">Belongs to the GSP E family.</text>
</comment>
<dbReference type="InterPro" id="IPR050921">
    <property type="entry name" value="T4SS_GSP_E_ATPase"/>
</dbReference>
<dbReference type="Pfam" id="PF00437">
    <property type="entry name" value="T2SSE"/>
    <property type="match status" value="1"/>
</dbReference>
<dbReference type="AlphaFoldDB" id="A0A2K8UBY8"/>
<dbReference type="InterPro" id="IPR003593">
    <property type="entry name" value="AAA+_ATPase"/>
</dbReference>
<protein>
    <submittedName>
        <fullName evidence="4">Type IV pili twitching motility protein PilT</fullName>
    </submittedName>
</protein>
<dbReference type="FunFam" id="3.40.50.300:FF:001116">
    <property type="entry name" value="Type IV pili twitching motility protein PilT"/>
    <property type="match status" value="1"/>
</dbReference>
<gene>
    <name evidence="4" type="ORF">THSYN_20360</name>
</gene>
<dbReference type="Gene3D" id="3.40.50.300">
    <property type="entry name" value="P-loop containing nucleotide triphosphate hydrolases"/>
    <property type="match status" value="1"/>
</dbReference>
<organism evidence="4 5">
    <name type="scientific">Candidatus Thiodictyon syntrophicum</name>
    <dbReference type="NCBI Taxonomy" id="1166950"/>
    <lineage>
        <taxon>Bacteria</taxon>
        <taxon>Pseudomonadati</taxon>
        <taxon>Pseudomonadota</taxon>
        <taxon>Gammaproteobacteria</taxon>
        <taxon>Chromatiales</taxon>
        <taxon>Chromatiaceae</taxon>
        <taxon>Thiodictyon</taxon>
    </lineage>
</organism>
<dbReference type="PANTHER" id="PTHR30486:SF12">
    <property type="entry name" value="TYPE IV PILUS ATPASE PILU"/>
    <property type="match status" value="1"/>
</dbReference>
<evidence type="ECO:0000256" key="1">
    <source>
        <dbReference type="ARBA" id="ARBA00006611"/>
    </source>
</evidence>
<dbReference type="SUPFAM" id="SSF52540">
    <property type="entry name" value="P-loop containing nucleoside triphosphate hydrolases"/>
    <property type="match status" value="1"/>
</dbReference>
<dbReference type="GO" id="GO:0016887">
    <property type="term" value="F:ATP hydrolysis activity"/>
    <property type="evidence" value="ECO:0007669"/>
    <property type="project" value="InterPro"/>
</dbReference>
<dbReference type="GO" id="GO:0005524">
    <property type="term" value="F:ATP binding"/>
    <property type="evidence" value="ECO:0007669"/>
    <property type="project" value="InterPro"/>
</dbReference>
<dbReference type="SMART" id="SM00382">
    <property type="entry name" value="AAA"/>
    <property type="match status" value="1"/>
</dbReference>
<evidence type="ECO:0000256" key="2">
    <source>
        <dbReference type="SAM" id="MobiDB-lite"/>
    </source>
</evidence>
<name>A0A2K8UBY8_9GAMM</name>
<dbReference type="PANTHER" id="PTHR30486">
    <property type="entry name" value="TWITCHING MOTILITY PROTEIN PILT"/>
    <property type="match status" value="1"/>
</dbReference>
<keyword evidence="5" id="KW-1185">Reference proteome</keyword>
<feature type="domain" description="AAA+ ATPase" evidence="3">
    <location>
        <begin position="159"/>
        <end position="284"/>
    </location>
</feature>
<reference evidence="4 5" key="1">
    <citation type="submission" date="2017-03" db="EMBL/GenBank/DDBJ databases">
        <title>Complete genome sequence of Candidatus 'Thiodictyon syntrophicum' sp. nov. strain Cad16T, a photolithoautotroph purple sulfur bacterium isolated from an alpine meromictic lake.</title>
        <authorList>
            <person name="Luedin S.M."/>
            <person name="Pothier J.F."/>
            <person name="Danza F."/>
            <person name="Storelli N."/>
            <person name="Wittwer M."/>
            <person name="Tonolla M."/>
        </authorList>
    </citation>
    <scope>NUCLEOTIDE SEQUENCE [LARGE SCALE GENOMIC DNA]</scope>
    <source>
        <strain evidence="4 5">Cad16T</strain>
    </source>
</reference>
<dbReference type="NCBIfam" id="TIGR01420">
    <property type="entry name" value="pilT_fam"/>
    <property type="match status" value="1"/>
</dbReference>
<evidence type="ECO:0000313" key="4">
    <source>
        <dbReference type="EMBL" id="AUB83065.1"/>
    </source>
</evidence>
<evidence type="ECO:0000259" key="3">
    <source>
        <dbReference type="SMART" id="SM00382"/>
    </source>
</evidence>
<dbReference type="InterPro" id="IPR006321">
    <property type="entry name" value="PilT/PilU"/>
</dbReference>
<dbReference type="EMBL" id="CP020370">
    <property type="protein sequence ID" value="AUB83065.1"/>
    <property type="molecule type" value="Genomic_DNA"/>
</dbReference>
<sequence length="421" mass="46940">MDLKQAMEELLSMMVKKKASDLFITVGWPPSIKVDGVVRPAAKDKLTAEQVRDLVFLLMNERQKAEFLKTNECQFAIDRPTLGRFRVSALVQRDAAAMVLRRIETKIPTLEELMPPPAPREAPRRAPQVQEGGVRPPPPKEEPTFPPVVKTLKDFALTKRGMVIFVGGTGTGKSTSLAALVGYRNHLSTGHIITIEDPIEFVHDHDGCIITQREVGVDTESFEVALKNTLRQAPDVILIGEIRTRATMEYAITFSETGHLVLATLHANNANQALDRIINFFPSEAHNQLFLDLSLNLKAVVAQQLVPRKSGQGRRAVIEILINTPLAADMIRKGEVHKLKELMKKSREQGMVTFDQALYDLYQEGEINYEEALRLADSANEVRLMIKLQGGGEQHDAMTRAISEISLIEQEDDGMPLRLGD</sequence>
<feature type="region of interest" description="Disordered" evidence="2">
    <location>
        <begin position="112"/>
        <end position="146"/>
    </location>
</feature>
<dbReference type="KEGG" id="tsy:THSYN_20360"/>
<evidence type="ECO:0000313" key="5">
    <source>
        <dbReference type="Proteomes" id="UP000232638"/>
    </source>
</evidence>